<dbReference type="Gene3D" id="1.10.155.10">
    <property type="entry name" value="Chemotaxis receptor methyltransferase CheR, N-terminal domain"/>
    <property type="match status" value="1"/>
</dbReference>
<dbReference type="PANTHER" id="PTHR24422">
    <property type="entry name" value="CHEMOTAXIS PROTEIN METHYLTRANSFERASE"/>
    <property type="match status" value="1"/>
</dbReference>
<dbReference type="OrthoDB" id="9816309at2"/>
<dbReference type="Gene3D" id="3.40.50.150">
    <property type="entry name" value="Vaccinia Virus protein VP39"/>
    <property type="match status" value="1"/>
</dbReference>
<proteinExistence type="predicted"/>
<dbReference type="PANTHER" id="PTHR24422:SF19">
    <property type="entry name" value="CHEMOTAXIS PROTEIN METHYLTRANSFERASE"/>
    <property type="match status" value="1"/>
</dbReference>
<dbReference type="SUPFAM" id="SSF53335">
    <property type="entry name" value="S-adenosyl-L-methionine-dependent methyltransferases"/>
    <property type="match status" value="1"/>
</dbReference>
<dbReference type="Pfam" id="PF01739">
    <property type="entry name" value="CheR"/>
    <property type="match status" value="1"/>
</dbReference>
<dbReference type="InterPro" id="IPR022642">
    <property type="entry name" value="CheR_C"/>
</dbReference>
<gene>
    <name evidence="7" type="ORF">FLL45_14185</name>
</gene>
<evidence type="ECO:0000256" key="1">
    <source>
        <dbReference type="ARBA" id="ARBA00001541"/>
    </source>
</evidence>
<dbReference type="AlphaFoldDB" id="A0A545T9W7"/>
<dbReference type="InterPro" id="IPR029063">
    <property type="entry name" value="SAM-dependent_MTases_sf"/>
</dbReference>
<dbReference type="InterPro" id="IPR022641">
    <property type="entry name" value="CheR_N"/>
</dbReference>
<name>A0A545T9W7_9GAMM</name>
<evidence type="ECO:0000256" key="4">
    <source>
        <dbReference type="ARBA" id="ARBA00022679"/>
    </source>
</evidence>
<comment type="catalytic activity">
    <reaction evidence="1">
        <text>L-glutamyl-[protein] + S-adenosyl-L-methionine = [protein]-L-glutamate 5-O-methyl ester + S-adenosyl-L-homocysteine</text>
        <dbReference type="Rhea" id="RHEA:24452"/>
        <dbReference type="Rhea" id="RHEA-COMP:10208"/>
        <dbReference type="Rhea" id="RHEA-COMP:10311"/>
        <dbReference type="ChEBI" id="CHEBI:29973"/>
        <dbReference type="ChEBI" id="CHEBI:57856"/>
        <dbReference type="ChEBI" id="CHEBI:59789"/>
        <dbReference type="ChEBI" id="CHEBI:82795"/>
        <dbReference type="EC" id="2.1.1.80"/>
    </reaction>
</comment>
<dbReference type="Proteomes" id="UP000317839">
    <property type="component" value="Unassembled WGS sequence"/>
</dbReference>
<evidence type="ECO:0000313" key="7">
    <source>
        <dbReference type="EMBL" id="TQV74005.1"/>
    </source>
</evidence>
<dbReference type="EMBL" id="VIKR01000003">
    <property type="protein sequence ID" value="TQV74005.1"/>
    <property type="molecule type" value="Genomic_DNA"/>
</dbReference>
<reference evidence="7 8" key="1">
    <citation type="submission" date="2019-06" db="EMBL/GenBank/DDBJ databases">
        <title>Draft genome of Aliikangiella marina GYP-15.</title>
        <authorList>
            <person name="Wang G."/>
        </authorList>
    </citation>
    <scope>NUCLEOTIDE SEQUENCE [LARGE SCALE GENOMIC DNA]</scope>
    <source>
        <strain evidence="7 8">GYP-15</strain>
    </source>
</reference>
<dbReference type="SMART" id="SM00138">
    <property type="entry name" value="MeTrc"/>
    <property type="match status" value="1"/>
</dbReference>
<sequence>MTAFNMPDMDSEQFVLWQALLEKRTGLWLPESRKAFLIAALSRHMRDKEISDYNELYTKLASGAVSVLDWASLVDSLTVHETCFYRETPSLKVVTSYCRNRALEKFQSAPDKPQHFQIWSVGCSTGEEAYTLAIEMDKLNLGLKEACGKTVYFGVAGVDISYPSLAVAREGIYAARQLDFVPQVTKNVYFNRLADEHYQIKDNIRQRTCFIQSNILELNSKLKQEYDVIYCQNVLIYFKQDRKQKVVEQLATRLKPGGLLVLGHGEVTHFENHELTRVDNKHCLAYLRKDNT</sequence>
<dbReference type="GO" id="GO:0032259">
    <property type="term" value="P:methylation"/>
    <property type="evidence" value="ECO:0007669"/>
    <property type="project" value="UniProtKB-KW"/>
</dbReference>
<dbReference type="Pfam" id="PF03705">
    <property type="entry name" value="CheR_N"/>
    <property type="match status" value="1"/>
</dbReference>
<keyword evidence="8" id="KW-1185">Reference proteome</keyword>
<evidence type="ECO:0000256" key="5">
    <source>
        <dbReference type="ARBA" id="ARBA00022691"/>
    </source>
</evidence>
<dbReference type="PROSITE" id="PS50123">
    <property type="entry name" value="CHER"/>
    <property type="match status" value="1"/>
</dbReference>
<comment type="caution">
    <text evidence="7">The sequence shown here is derived from an EMBL/GenBank/DDBJ whole genome shotgun (WGS) entry which is preliminary data.</text>
</comment>
<evidence type="ECO:0000259" key="6">
    <source>
        <dbReference type="PROSITE" id="PS50123"/>
    </source>
</evidence>
<evidence type="ECO:0000256" key="2">
    <source>
        <dbReference type="ARBA" id="ARBA00012534"/>
    </source>
</evidence>
<keyword evidence="4 7" id="KW-0808">Transferase</keyword>
<dbReference type="CDD" id="cd02440">
    <property type="entry name" value="AdoMet_MTases"/>
    <property type="match status" value="1"/>
</dbReference>
<dbReference type="GO" id="GO:0008983">
    <property type="term" value="F:protein-glutamate O-methyltransferase activity"/>
    <property type="evidence" value="ECO:0007669"/>
    <property type="project" value="UniProtKB-EC"/>
</dbReference>
<protein>
    <recommendedName>
        <fullName evidence="2">protein-glutamate O-methyltransferase</fullName>
        <ecNumber evidence="2">2.1.1.80</ecNumber>
    </recommendedName>
</protein>
<dbReference type="InterPro" id="IPR050903">
    <property type="entry name" value="Bact_Chemotaxis_MeTrfase"/>
</dbReference>
<accession>A0A545T9W7</accession>
<dbReference type="PRINTS" id="PR00996">
    <property type="entry name" value="CHERMTFRASE"/>
</dbReference>
<organism evidence="7 8">
    <name type="scientific">Aliikangiella marina</name>
    <dbReference type="NCBI Taxonomy" id="1712262"/>
    <lineage>
        <taxon>Bacteria</taxon>
        <taxon>Pseudomonadati</taxon>
        <taxon>Pseudomonadota</taxon>
        <taxon>Gammaproteobacteria</taxon>
        <taxon>Oceanospirillales</taxon>
        <taxon>Pleioneaceae</taxon>
        <taxon>Aliikangiella</taxon>
    </lineage>
</organism>
<keyword evidence="3 7" id="KW-0489">Methyltransferase</keyword>
<evidence type="ECO:0000256" key="3">
    <source>
        <dbReference type="ARBA" id="ARBA00022603"/>
    </source>
</evidence>
<dbReference type="SUPFAM" id="SSF47757">
    <property type="entry name" value="Chemotaxis receptor methyltransferase CheR, N-terminal domain"/>
    <property type="match status" value="1"/>
</dbReference>
<dbReference type="InterPro" id="IPR036804">
    <property type="entry name" value="CheR_N_sf"/>
</dbReference>
<dbReference type="EC" id="2.1.1.80" evidence="2"/>
<keyword evidence="5" id="KW-0949">S-adenosyl-L-methionine</keyword>
<feature type="domain" description="CheR-type methyltransferase" evidence="6">
    <location>
        <begin position="2"/>
        <end position="266"/>
    </location>
</feature>
<evidence type="ECO:0000313" key="8">
    <source>
        <dbReference type="Proteomes" id="UP000317839"/>
    </source>
</evidence>
<dbReference type="InterPro" id="IPR000780">
    <property type="entry name" value="CheR_MeTrfase"/>
</dbReference>
<dbReference type="RefSeq" id="WP_142942712.1">
    <property type="nucleotide sequence ID" value="NZ_VIKR01000003.1"/>
</dbReference>